<name>A0A915JFY8_ROMCU</name>
<evidence type="ECO:0000313" key="1">
    <source>
        <dbReference type="Proteomes" id="UP000887565"/>
    </source>
</evidence>
<sequence length="62" mass="6797">MRTINISDSLSLEHKLLISVAAFNESLSEKGGTQANFDPNRVKIEANDSIDKLVVLKNKPAD</sequence>
<accession>A0A915JFY8</accession>
<dbReference type="WBParaSite" id="nRc.2.0.1.t24757-RA">
    <property type="protein sequence ID" value="nRc.2.0.1.t24757-RA"/>
    <property type="gene ID" value="nRc.2.0.1.g24757"/>
</dbReference>
<organism evidence="1 2">
    <name type="scientific">Romanomermis culicivorax</name>
    <name type="common">Nematode worm</name>
    <dbReference type="NCBI Taxonomy" id="13658"/>
    <lineage>
        <taxon>Eukaryota</taxon>
        <taxon>Metazoa</taxon>
        <taxon>Ecdysozoa</taxon>
        <taxon>Nematoda</taxon>
        <taxon>Enoplea</taxon>
        <taxon>Dorylaimia</taxon>
        <taxon>Mermithida</taxon>
        <taxon>Mermithoidea</taxon>
        <taxon>Mermithidae</taxon>
        <taxon>Romanomermis</taxon>
    </lineage>
</organism>
<reference evidence="2" key="1">
    <citation type="submission" date="2022-11" db="UniProtKB">
        <authorList>
            <consortium name="WormBaseParasite"/>
        </authorList>
    </citation>
    <scope>IDENTIFICATION</scope>
</reference>
<dbReference type="AlphaFoldDB" id="A0A915JFY8"/>
<keyword evidence="1" id="KW-1185">Reference proteome</keyword>
<protein>
    <submittedName>
        <fullName evidence="2">Uncharacterized protein</fullName>
    </submittedName>
</protein>
<dbReference type="Proteomes" id="UP000887565">
    <property type="component" value="Unplaced"/>
</dbReference>
<proteinExistence type="predicted"/>
<evidence type="ECO:0000313" key="2">
    <source>
        <dbReference type="WBParaSite" id="nRc.2.0.1.t24757-RA"/>
    </source>
</evidence>